<feature type="compositionally biased region" description="Polar residues" evidence="1">
    <location>
        <begin position="74"/>
        <end position="91"/>
    </location>
</feature>
<dbReference type="AlphaFoldDB" id="A0A183CH38"/>
<proteinExistence type="predicted"/>
<protein>
    <submittedName>
        <fullName evidence="3">Uncharacterized protein</fullName>
    </submittedName>
</protein>
<feature type="compositionally biased region" description="Polar residues" evidence="1">
    <location>
        <begin position="33"/>
        <end position="49"/>
    </location>
</feature>
<reference evidence="3" key="2">
    <citation type="submission" date="2016-06" db="UniProtKB">
        <authorList>
            <consortium name="WormBaseParasite"/>
        </authorList>
    </citation>
    <scope>IDENTIFICATION</scope>
</reference>
<evidence type="ECO:0000256" key="1">
    <source>
        <dbReference type="SAM" id="MobiDB-lite"/>
    </source>
</evidence>
<name>A0A183CH38_GLOPA</name>
<keyword evidence="2" id="KW-1185">Reference proteome</keyword>
<organism evidence="2 3">
    <name type="scientific">Globodera pallida</name>
    <name type="common">Potato cyst nematode worm</name>
    <name type="synonym">Heterodera pallida</name>
    <dbReference type="NCBI Taxonomy" id="36090"/>
    <lineage>
        <taxon>Eukaryota</taxon>
        <taxon>Metazoa</taxon>
        <taxon>Ecdysozoa</taxon>
        <taxon>Nematoda</taxon>
        <taxon>Chromadorea</taxon>
        <taxon>Rhabditida</taxon>
        <taxon>Tylenchina</taxon>
        <taxon>Tylenchomorpha</taxon>
        <taxon>Tylenchoidea</taxon>
        <taxon>Heteroderidae</taxon>
        <taxon>Heteroderinae</taxon>
        <taxon>Globodera</taxon>
    </lineage>
</organism>
<dbReference type="Proteomes" id="UP000050741">
    <property type="component" value="Unassembled WGS sequence"/>
</dbReference>
<feature type="region of interest" description="Disordered" evidence="1">
    <location>
        <begin position="1"/>
        <end position="124"/>
    </location>
</feature>
<reference evidence="2" key="1">
    <citation type="submission" date="2014-05" db="EMBL/GenBank/DDBJ databases">
        <title>The genome and life-stage specific transcriptomes of Globodera pallida elucidate key aspects of plant parasitism by a cyst nematode.</title>
        <authorList>
            <person name="Cotton J.A."/>
            <person name="Lilley C.J."/>
            <person name="Jones L.M."/>
            <person name="Kikuchi T."/>
            <person name="Reid A.J."/>
            <person name="Thorpe P."/>
            <person name="Tsai I.J."/>
            <person name="Beasley H."/>
            <person name="Blok V."/>
            <person name="Cock P.J.A."/>
            <person name="Van den Akker S.E."/>
            <person name="Holroyd N."/>
            <person name="Hunt M."/>
            <person name="Mantelin S."/>
            <person name="Naghra H."/>
            <person name="Pain A."/>
            <person name="Palomares-Rius J.E."/>
            <person name="Zarowiecki M."/>
            <person name="Berriman M."/>
            <person name="Jones J.T."/>
            <person name="Urwin P.E."/>
        </authorList>
    </citation>
    <scope>NUCLEOTIDE SEQUENCE [LARGE SCALE GENOMIC DNA]</scope>
    <source>
        <strain evidence="2">Lindley</strain>
    </source>
</reference>
<feature type="compositionally biased region" description="Polar residues" evidence="1">
    <location>
        <begin position="13"/>
        <end position="24"/>
    </location>
</feature>
<accession>A0A183CH38</accession>
<sequence>MRDINGGNDDGNAEQNTTSNTQTGLAIKAQPYHQAQSSSTAPYDSSGLIQGSGYEGFSAEDMRDINGGNDDGNAEQNTTSNTQTGLSSIPEDTNDNDFQTPPQTPPTTFHDNQGGSIEAEEEDVQRALWESLQVQDADNAALELVKQQSLVEYIRKLKLTNGNAQ</sequence>
<evidence type="ECO:0000313" key="2">
    <source>
        <dbReference type="Proteomes" id="UP000050741"/>
    </source>
</evidence>
<dbReference type="WBParaSite" id="GPLIN_001219400">
    <property type="protein sequence ID" value="GPLIN_001219400"/>
    <property type="gene ID" value="GPLIN_001219400"/>
</dbReference>
<evidence type="ECO:0000313" key="3">
    <source>
        <dbReference type="WBParaSite" id="GPLIN_001219400"/>
    </source>
</evidence>